<dbReference type="PANTHER" id="PTHR10334">
    <property type="entry name" value="CYSTEINE-RICH SECRETORY PROTEIN-RELATED"/>
    <property type="match status" value="1"/>
</dbReference>
<dbReference type="PRINTS" id="PR00837">
    <property type="entry name" value="V5TPXLIKE"/>
</dbReference>
<dbReference type="CDD" id="cd05382">
    <property type="entry name" value="CAP_GAPR1-like"/>
    <property type="match status" value="1"/>
</dbReference>
<dbReference type="PROSITE" id="PS01009">
    <property type="entry name" value="CRISP_1"/>
    <property type="match status" value="1"/>
</dbReference>
<evidence type="ECO:0000259" key="3">
    <source>
        <dbReference type="SMART" id="SM00198"/>
    </source>
</evidence>
<accession>A0ABQ5SNU9</accession>
<dbReference type="PRINTS" id="PR00838">
    <property type="entry name" value="V5ALLERGEN"/>
</dbReference>
<dbReference type="InterPro" id="IPR014044">
    <property type="entry name" value="CAP_dom"/>
</dbReference>
<dbReference type="InterPro" id="IPR001283">
    <property type="entry name" value="CRISP-related"/>
</dbReference>
<dbReference type="EMBL" id="BSDZ01000103">
    <property type="protein sequence ID" value="GLI71210.1"/>
    <property type="molecule type" value="Genomic_DNA"/>
</dbReference>
<comment type="function">
    <text evidence="1">Probably involved in the defense reaction of plants against pathogens.</text>
</comment>
<dbReference type="Pfam" id="PF00188">
    <property type="entry name" value="CAP"/>
    <property type="match status" value="1"/>
</dbReference>
<keyword evidence="2" id="KW-0568">Pathogenesis-related protein</keyword>
<protein>
    <recommendedName>
        <fullName evidence="3">SCP domain-containing protein</fullName>
    </recommendedName>
</protein>
<keyword evidence="2" id="KW-0611">Plant defense</keyword>
<dbReference type="Gene3D" id="3.40.33.10">
    <property type="entry name" value="CAP"/>
    <property type="match status" value="1"/>
</dbReference>
<dbReference type="InterPro" id="IPR002413">
    <property type="entry name" value="V5_allergen-like"/>
</dbReference>
<feature type="domain" description="SCP" evidence="3">
    <location>
        <begin position="23"/>
        <end position="173"/>
    </location>
</feature>
<dbReference type="InterPro" id="IPR034113">
    <property type="entry name" value="SCP_GAPR1-like"/>
</dbReference>
<reference evidence="4 5" key="1">
    <citation type="journal article" date="2023" name="IScience">
        <title>Expanded male sex-determining region conserved during the evolution of homothallism in the green alga Volvox.</title>
        <authorList>
            <person name="Yamamoto K."/>
            <person name="Matsuzaki R."/>
            <person name="Mahakham W."/>
            <person name="Heman W."/>
            <person name="Sekimoto H."/>
            <person name="Kawachi M."/>
            <person name="Minakuchi Y."/>
            <person name="Toyoda A."/>
            <person name="Nozaki H."/>
        </authorList>
    </citation>
    <scope>NUCLEOTIDE SEQUENCE [LARGE SCALE GENOMIC DNA]</scope>
    <source>
        <strain evidence="4 5">NIES-4468</strain>
    </source>
</reference>
<comment type="caution">
    <text evidence="4">The sequence shown here is derived from an EMBL/GenBank/DDBJ whole genome shotgun (WGS) entry which is preliminary data.</text>
</comment>
<gene>
    <name evidence="4" type="ORF">VaNZ11_016329</name>
</gene>
<evidence type="ECO:0000313" key="4">
    <source>
        <dbReference type="EMBL" id="GLI71210.1"/>
    </source>
</evidence>
<keyword evidence="5" id="KW-1185">Reference proteome</keyword>
<name>A0ABQ5SNU9_9CHLO</name>
<dbReference type="Proteomes" id="UP001165090">
    <property type="component" value="Unassembled WGS sequence"/>
</dbReference>
<evidence type="ECO:0000256" key="1">
    <source>
        <dbReference type="ARBA" id="ARBA00003143"/>
    </source>
</evidence>
<feature type="non-terminal residue" evidence="4">
    <location>
        <position position="1"/>
    </location>
</feature>
<dbReference type="SUPFAM" id="SSF55797">
    <property type="entry name" value="PR-1-like"/>
    <property type="match status" value="1"/>
</dbReference>
<sequence>SPQPPPSPPAPIPDNSLPGGNCPDASLLLTATNKYRAIHQAPPLTWDANLAARSQAYANWLVTQKCVMIHGTVGENLFGELSYPWPEGVCQDAVDNWYSEVGNYDFNVPRPFFDNYFRNEIGHFTQLVWASTTTIGCGFAVAAQPVTFSSGNVYTGACKVVVCRYNPPGNYADDDLTRRNVLPNTTAIPRLRNLLSVFPGGWE</sequence>
<evidence type="ECO:0000256" key="2">
    <source>
        <dbReference type="ARBA" id="ARBA00023265"/>
    </source>
</evidence>
<evidence type="ECO:0000313" key="5">
    <source>
        <dbReference type="Proteomes" id="UP001165090"/>
    </source>
</evidence>
<dbReference type="InterPro" id="IPR018244">
    <property type="entry name" value="Allrgn_V5/Tpx1_CS"/>
</dbReference>
<dbReference type="SMART" id="SM00198">
    <property type="entry name" value="SCP"/>
    <property type="match status" value="1"/>
</dbReference>
<dbReference type="PROSITE" id="PS01010">
    <property type="entry name" value="CRISP_2"/>
    <property type="match status" value="1"/>
</dbReference>
<dbReference type="InterPro" id="IPR035940">
    <property type="entry name" value="CAP_sf"/>
</dbReference>
<organism evidence="4 5">
    <name type="scientific">Volvox africanus</name>
    <dbReference type="NCBI Taxonomy" id="51714"/>
    <lineage>
        <taxon>Eukaryota</taxon>
        <taxon>Viridiplantae</taxon>
        <taxon>Chlorophyta</taxon>
        <taxon>core chlorophytes</taxon>
        <taxon>Chlorophyceae</taxon>
        <taxon>CS clade</taxon>
        <taxon>Chlamydomonadales</taxon>
        <taxon>Volvocaceae</taxon>
        <taxon>Volvox</taxon>
    </lineage>
</organism>
<proteinExistence type="predicted"/>